<dbReference type="InterPro" id="IPR007138">
    <property type="entry name" value="ABM_dom"/>
</dbReference>
<dbReference type="InterPro" id="IPR011008">
    <property type="entry name" value="Dimeric_a/b-barrel"/>
</dbReference>
<reference evidence="3 4" key="1">
    <citation type="journal article" date="2011" name="J. Bacteriol.">
        <title>Complete genome sequence of the plant pathogen Ralstonia solanacearum strain Po82.</title>
        <authorList>
            <person name="Xu J."/>
            <person name="Zheng H.J."/>
            <person name="Liu L."/>
            <person name="Pan Z.C."/>
            <person name="Prior P."/>
            <person name="Tang B."/>
            <person name="Xu J.S."/>
            <person name="Zhang H."/>
            <person name="Tian Q."/>
            <person name="Zhang L.Q."/>
            <person name="Feng J."/>
        </authorList>
    </citation>
    <scope>NUCLEOTIDE SEQUENCE [LARGE SCALE GENOMIC DNA]</scope>
    <source>
        <strain evidence="3 4">Po82</strain>
    </source>
</reference>
<feature type="domain" description="ABM" evidence="2">
    <location>
        <begin position="44"/>
        <end position="138"/>
    </location>
</feature>
<evidence type="ECO:0000313" key="4">
    <source>
        <dbReference type="Proteomes" id="UP000007953"/>
    </source>
</evidence>
<gene>
    <name evidence="3" type="ordered locus">RSPO_c03124</name>
</gene>
<dbReference type="eggNOG" id="COG2329">
    <property type="taxonomic scope" value="Bacteria"/>
</dbReference>
<evidence type="ECO:0000256" key="1">
    <source>
        <dbReference type="SAM" id="MobiDB-lite"/>
    </source>
</evidence>
<name>F6G4F2_RALS8</name>
<dbReference type="EMBL" id="CP002819">
    <property type="protein sequence ID" value="AEG70416.1"/>
    <property type="molecule type" value="Genomic_DNA"/>
</dbReference>
<sequence>MASSDSTYRPDAGQEPRMSEQQHDVLDDSAAVLPFPARTPHAPYYAVIFSSTRTDGDHGYGAMADRMVELARTMPGFLGIESVRDEAAVAQGRPGITVSYWSSLEAIHEWKNQAEHRVAQQQGRDQWYAAYHLRISRIEYDYGFVR</sequence>
<dbReference type="Proteomes" id="UP000007953">
    <property type="component" value="Chromosome"/>
</dbReference>
<dbReference type="Pfam" id="PF03992">
    <property type="entry name" value="ABM"/>
    <property type="match status" value="1"/>
</dbReference>
<evidence type="ECO:0000313" key="3">
    <source>
        <dbReference type="EMBL" id="AEG70416.1"/>
    </source>
</evidence>
<dbReference type="PANTHER" id="PTHR37811:SF2">
    <property type="entry name" value="ABM DOMAIN-CONTAINING PROTEIN"/>
    <property type="match status" value="1"/>
</dbReference>
<feature type="compositionally biased region" description="Basic and acidic residues" evidence="1">
    <location>
        <begin position="12"/>
        <end position="22"/>
    </location>
</feature>
<dbReference type="Gene3D" id="3.30.70.100">
    <property type="match status" value="1"/>
</dbReference>
<dbReference type="PATRIC" id="fig|1031711.3.peg.3056"/>
<dbReference type="HOGENOM" id="CLU_127039_1_0_4"/>
<dbReference type="PANTHER" id="PTHR37811">
    <property type="entry name" value="BLL5343 PROTEIN"/>
    <property type="match status" value="1"/>
</dbReference>
<organism evidence="3 4">
    <name type="scientific">Ralstonia solanacearum (strain Po82)</name>
    <dbReference type="NCBI Taxonomy" id="1031711"/>
    <lineage>
        <taxon>Bacteria</taxon>
        <taxon>Pseudomonadati</taxon>
        <taxon>Pseudomonadota</taxon>
        <taxon>Betaproteobacteria</taxon>
        <taxon>Burkholderiales</taxon>
        <taxon>Burkholderiaceae</taxon>
        <taxon>Ralstonia</taxon>
        <taxon>Ralstonia solanacearum species complex</taxon>
    </lineage>
</organism>
<accession>F6G4F2</accession>
<dbReference type="AlphaFoldDB" id="F6G4F2"/>
<protein>
    <recommendedName>
        <fullName evidence="2">ABM domain-containing protein</fullName>
    </recommendedName>
</protein>
<proteinExistence type="predicted"/>
<dbReference type="SUPFAM" id="SSF54909">
    <property type="entry name" value="Dimeric alpha+beta barrel"/>
    <property type="match status" value="1"/>
</dbReference>
<feature type="region of interest" description="Disordered" evidence="1">
    <location>
        <begin position="1"/>
        <end position="22"/>
    </location>
</feature>
<dbReference type="PROSITE" id="PS51725">
    <property type="entry name" value="ABM"/>
    <property type="match status" value="1"/>
</dbReference>
<dbReference type="InterPro" id="IPR052936">
    <property type="entry name" value="Jasmonate_Hydroxylase-like"/>
</dbReference>
<evidence type="ECO:0000259" key="2">
    <source>
        <dbReference type="PROSITE" id="PS51725"/>
    </source>
</evidence>
<dbReference type="KEGG" id="rsn:RSPO_c03124"/>